<dbReference type="EMBL" id="VDLX02000010">
    <property type="protein sequence ID" value="KAB8192351.1"/>
    <property type="molecule type" value="Genomic_DNA"/>
</dbReference>
<dbReference type="OrthoDB" id="3231229at2"/>
<proteinExistence type="predicted"/>
<gene>
    <name evidence="1" type="ORF">FH608_027180</name>
</gene>
<evidence type="ECO:0008006" key="3">
    <source>
        <dbReference type="Google" id="ProtNLM"/>
    </source>
</evidence>
<name>A0A5C4W7C4_9ACTN</name>
<protein>
    <recommendedName>
        <fullName evidence="3">DUF1273 family protein</fullName>
    </recommendedName>
</protein>
<dbReference type="AlphaFoldDB" id="A0A5C4W7C4"/>
<evidence type="ECO:0000313" key="1">
    <source>
        <dbReference type="EMBL" id="KAB8192351.1"/>
    </source>
</evidence>
<dbReference type="RefSeq" id="WP_139633421.1">
    <property type="nucleotide sequence ID" value="NZ_VDLX02000010.1"/>
</dbReference>
<reference evidence="1 2" key="1">
    <citation type="submission" date="2019-10" db="EMBL/GenBank/DDBJ databases">
        <title>Nonomuraea sp. nov., isolated from Phyllanthus amarus.</title>
        <authorList>
            <person name="Klykleung N."/>
            <person name="Tanasupawat S."/>
        </authorList>
    </citation>
    <scope>NUCLEOTIDE SEQUENCE [LARGE SCALE GENOMIC DNA]</scope>
    <source>
        <strain evidence="1 2">PA1-10</strain>
    </source>
</reference>
<evidence type="ECO:0000313" key="2">
    <source>
        <dbReference type="Proteomes" id="UP000312512"/>
    </source>
</evidence>
<sequence length="186" mass="19973">MTRALIVSGHMVDRPGREPPRFPQRVTGEVTARMDAVFEEWDVGPGTVLLCGGARGADLIGAELGLGRGASVRLYLALPPAEFARRSVDLPGTSWHARFEDLLRRAEMRSLPAGAAEGDEVFARTNAWMIEEAFALDPDPRAVVVWDGRAGDGPGGTSDLVSRLSREPGDPRVRVIDPTALIAPGH</sequence>
<dbReference type="Gene3D" id="3.40.50.450">
    <property type="match status" value="1"/>
</dbReference>
<comment type="caution">
    <text evidence="1">The sequence shown here is derived from an EMBL/GenBank/DDBJ whole genome shotgun (WGS) entry which is preliminary data.</text>
</comment>
<accession>A0A5C4W7C4</accession>
<dbReference type="Proteomes" id="UP000312512">
    <property type="component" value="Unassembled WGS sequence"/>
</dbReference>
<organism evidence="1 2">
    <name type="scientific">Nonomuraea phyllanthi</name>
    <dbReference type="NCBI Taxonomy" id="2219224"/>
    <lineage>
        <taxon>Bacteria</taxon>
        <taxon>Bacillati</taxon>
        <taxon>Actinomycetota</taxon>
        <taxon>Actinomycetes</taxon>
        <taxon>Streptosporangiales</taxon>
        <taxon>Streptosporangiaceae</taxon>
        <taxon>Nonomuraea</taxon>
    </lineage>
</organism>
<keyword evidence="2" id="KW-1185">Reference proteome</keyword>